<reference evidence="1 2" key="1">
    <citation type="journal article" date="2017" name="Front. Microbiol.">
        <title>Comparative Genomic Analysis of the Class Epsilonproteobacteria and Proposed Reclassification to Epsilonbacteraeota (phyl. nov.).</title>
        <authorList>
            <person name="Waite D.W."/>
            <person name="Vanwonterghem I."/>
            <person name="Rinke C."/>
            <person name="Parks D.H."/>
            <person name="Zhang Y."/>
            <person name="Takai K."/>
            <person name="Sievert S.M."/>
            <person name="Simon J."/>
            <person name="Campbell B.J."/>
            <person name="Hanson T.E."/>
            <person name="Woyke T."/>
            <person name="Klotz M.G."/>
            <person name="Hugenholtz P."/>
        </authorList>
    </citation>
    <scope>NUCLEOTIDE SEQUENCE [LARGE SCALE GENOMIC DNA]</scope>
    <source>
        <strain evidence="1">UBA11420</strain>
    </source>
</reference>
<accession>A0A2D3W4F0</accession>
<dbReference type="SUPFAM" id="SSF48452">
    <property type="entry name" value="TPR-like"/>
    <property type="match status" value="1"/>
</dbReference>
<dbReference type="Gene3D" id="1.25.40.10">
    <property type="entry name" value="Tetratricopeptide repeat domain"/>
    <property type="match status" value="1"/>
</dbReference>
<gene>
    <name evidence="1" type="ORF">CFH80_05940</name>
</gene>
<protein>
    <recommendedName>
        <fullName evidence="3">Histidine kinase</fullName>
    </recommendedName>
</protein>
<dbReference type="Proteomes" id="UP000231638">
    <property type="component" value="Unassembled WGS sequence"/>
</dbReference>
<dbReference type="InterPro" id="IPR011990">
    <property type="entry name" value="TPR-like_helical_dom_sf"/>
</dbReference>
<evidence type="ECO:0000313" key="1">
    <source>
        <dbReference type="EMBL" id="DAB36241.1"/>
    </source>
</evidence>
<name>A0A2D3W4F0_9BACT</name>
<proteinExistence type="predicted"/>
<dbReference type="STRING" id="366522.GCA_001548055_00467"/>
<sequence length="187" mass="21632">MNPHFQQGIEYFYERRFTEAMRHFALALSDNPQDKEARIGAILCDMASSNEEQAMALFEYYLLTKQNGAQDCEDVMEEIINSVEENSDKIAHLFNHKDLEARINAENGIKYEDFMALIESRGSFKEAFEDIMFSTKVIISKKEDFVDFLAKLIDNGFIEMSLNYLESAVTLFPNDEQLLSLIKKVQK</sequence>
<organism evidence="1 2">
    <name type="scientific">Sulfurospirillum cavolei</name>
    <dbReference type="NCBI Taxonomy" id="366522"/>
    <lineage>
        <taxon>Bacteria</taxon>
        <taxon>Pseudomonadati</taxon>
        <taxon>Campylobacterota</taxon>
        <taxon>Epsilonproteobacteria</taxon>
        <taxon>Campylobacterales</taxon>
        <taxon>Sulfurospirillaceae</taxon>
        <taxon>Sulfurospirillum</taxon>
    </lineage>
</organism>
<evidence type="ECO:0000313" key="2">
    <source>
        <dbReference type="Proteomes" id="UP000231638"/>
    </source>
</evidence>
<comment type="caution">
    <text evidence="1">The sequence shown here is derived from an EMBL/GenBank/DDBJ whole genome shotgun (WGS) entry which is preliminary data.</text>
</comment>
<evidence type="ECO:0008006" key="3">
    <source>
        <dbReference type="Google" id="ProtNLM"/>
    </source>
</evidence>
<dbReference type="EMBL" id="DLUG01000159">
    <property type="protein sequence ID" value="DAB36241.1"/>
    <property type="molecule type" value="Genomic_DNA"/>
</dbReference>
<dbReference type="AlphaFoldDB" id="A0A2D3W4F0"/>